<dbReference type="PROSITE" id="PS00518">
    <property type="entry name" value="ZF_RING_1"/>
    <property type="match status" value="1"/>
</dbReference>
<dbReference type="Proteomes" id="UP001162131">
    <property type="component" value="Unassembled WGS sequence"/>
</dbReference>
<keyword evidence="4" id="KW-0479">Metal-binding</keyword>
<keyword evidence="5" id="KW-0677">Repeat</keyword>
<comment type="catalytic activity">
    <reaction evidence="1">
        <text>[E2 ubiquitin-conjugating enzyme]-S-ubiquitinyl-L-cysteine + [acceptor protein]-L-lysine = [E2 ubiquitin-conjugating enzyme]-L-cysteine + [acceptor protein]-N(6)-ubiquitinyl-L-lysine.</text>
        <dbReference type="EC" id="2.3.2.31"/>
    </reaction>
</comment>
<evidence type="ECO:0000313" key="12">
    <source>
        <dbReference type="Proteomes" id="UP001162131"/>
    </source>
</evidence>
<dbReference type="Gene3D" id="1.20.120.1750">
    <property type="match status" value="1"/>
</dbReference>
<dbReference type="PROSITE" id="PS51873">
    <property type="entry name" value="TRIAD"/>
    <property type="match status" value="1"/>
</dbReference>
<keyword evidence="8" id="KW-0862">Zinc</keyword>
<dbReference type="EC" id="2.3.2.31" evidence="2"/>
<reference evidence="11" key="1">
    <citation type="submission" date="2021-09" db="EMBL/GenBank/DDBJ databases">
        <authorList>
            <consortium name="AG Swart"/>
            <person name="Singh M."/>
            <person name="Singh A."/>
            <person name="Seah K."/>
            <person name="Emmerich C."/>
        </authorList>
    </citation>
    <scope>NUCLEOTIDE SEQUENCE</scope>
    <source>
        <strain evidence="11">ATCC30299</strain>
    </source>
</reference>
<organism evidence="11 12">
    <name type="scientific">Blepharisma stoltei</name>
    <dbReference type="NCBI Taxonomy" id="1481888"/>
    <lineage>
        <taxon>Eukaryota</taxon>
        <taxon>Sar</taxon>
        <taxon>Alveolata</taxon>
        <taxon>Ciliophora</taxon>
        <taxon>Postciliodesmatophora</taxon>
        <taxon>Heterotrichea</taxon>
        <taxon>Heterotrichida</taxon>
        <taxon>Blepharismidae</taxon>
        <taxon>Blepharisma</taxon>
    </lineage>
</organism>
<keyword evidence="9" id="KW-0472">Membrane</keyword>
<dbReference type="GO" id="GO:0061630">
    <property type="term" value="F:ubiquitin protein ligase activity"/>
    <property type="evidence" value="ECO:0007669"/>
    <property type="project" value="UniProtKB-EC"/>
</dbReference>
<gene>
    <name evidence="11" type="ORF">BSTOLATCC_MIC52443</name>
</gene>
<sequence>MESCLVCYIEHPQTDFISLSCGCRFCKDVVRGWVTSQLMKYYVEDFFILCPKGERGHYMNEDDIKICLSDEEYTKYQFILLKRSLIHDEEYKICSSKECNAIGWIDRNTSCTKPLICNACKNGWIDPSLQPWTYRSYDTIKAVYSGEIELWSLLWKELWTKLCPMCGFPIEKAGGCPHIICQNCNHEFCWNCLGDYNRHNYGKCEYRFAYRGIYWTWIIVFLLLKIFYSSEVYFHIFNYLMSQLEIFFISAIMIASCVGTLLLAWYFVVSNHRIKYVVVVLLPLALVSDYMVFSYLSQLDEIDRVMWLLTGLGTCGVSIYGGWKLLY</sequence>
<dbReference type="InterPro" id="IPR031127">
    <property type="entry name" value="E3_UB_ligase_RBR"/>
</dbReference>
<keyword evidence="7" id="KW-0833">Ubl conjugation pathway</keyword>
<evidence type="ECO:0000256" key="1">
    <source>
        <dbReference type="ARBA" id="ARBA00001798"/>
    </source>
</evidence>
<evidence type="ECO:0000256" key="8">
    <source>
        <dbReference type="ARBA" id="ARBA00022833"/>
    </source>
</evidence>
<evidence type="ECO:0000313" key="11">
    <source>
        <dbReference type="EMBL" id="CAG9331037.1"/>
    </source>
</evidence>
<dbReference type="InterPro" id="IPR017907">
    <property type="entry name" value="Znf_RING_CS"/>
</dbReference>
<dbReference type="EMBL" id="CAJZBQ010000052">
    <property type="protein sequence ID" value="CAG9331037.1"/>
    <property type="molecule type" value="Genomic_DNA"/>
</dbReference>
<keyword evidence="9" id="KW-0812">Transmembrane</keyword>
<feature type="transmembrane region" description="Helical" evidence="9">
    <location>
        <begin position="305"/>
        <end position="323"/>
    </location>
</feature>
<comment type="caution">
    <text evidence="11">The sequence shown here is derived from an EMBL/GenBank/DDBJ whole genome shotgun (WGS) entry which is preliminary data.</text>
</comment>
<keyword evidence="3" id="KW-0808">Transferase</keyword>
<feature type="transmembrane region" description="Helical" evidence="9">
    <location>
        <begin position="214"/>
        <end position="234"/>
    </location>
</feature>
<dbReference type="InterPro" id="IPR013083">
    <property type="entry name" value="Znf_RING/FYVE/PHD"/>
</dbReference>
<dbReference type="SMART" id="SM00647">
    <property type="entry name" value="IBR"/>
    <property type="match status" value="1"/>
</dbReference>
<evidence type="ECO:0000256" key="9">
    <source>
        <dbReference type="SAM" id="Phobius"/>
    </source>
</evidence>
<evidence type="ECO:0000256" key="2">
    <source>
        <dbReference type="ARBA" id="ARBA00012251"/>
    </source>
</evidence>
<keyword evidence="12" id="KW-1185">Reference proteome</keyword>
<feature type="transmembrane region" description="Helical" evidence="9">
    <location>
        <begin position="246"/>
        <end position="268"/>
    </location>
</feature>
<dbReference type="GO" id="GO:0008270">
    <property type="term" value="F:zinc ion binding"/>
    <property type="evidence" value="ECO:0007669"/>
    <property type="project" value="UniProtKB-KW"/>
</dbReference>
<evidence type="ECO:0000256" key="4">
    <source>
        <dbReference type="ARBA" id="ARBA00022723"/>
    </source>
</evidence>
<dbReference type="SUPFAM" id="SSF57850">
    <property type="entry name" value="RING/U-box"/>
    <property type="match status" value="2"/>
</dbReference>
<evidence type="ECO:0000256" key="7">
    <source>
        <dbReference type="ARBA" id="ARBA00022786"/>
    </source>
</evidence>
<proteinExistence type="predicted"/>
<protein>
    <recommendedName>
        <fullName evidence="2">RBR-type E3 ubiquitin transferase</fullName>
        <ecNumber evidence="2">2.3.2.31</ecNumber>
    </recommendedName>
</protein>
<feature type="domain" description="RING-type" evidence="10">
    <location>
        <begin position="1"/>
        <end position="210"/>
    </location>
</feature>
<keyword evidence="6" id="KW-0863">Zinc-finger</keyword>
<dbReference type="Pfam" id="PF22191">
    <property type="entry name" value="IBR_1"/>
    <property type="match status" value="1"/>
</dbReference>
<evidence type="ECO:0000256" key="6">
    <source>
        <dbReference type="ARBA" id="ARBA00022771"/>
    </source>
</evidence>
<evidence type="ECO:0000256" key="3">
    <source>
        <dbReference type="ARBA" id="ARBA00022679"/>
    </source>
</evidence>
<dbReference type="PANTHER" id="PTHR11685">
    <property type="entry name" value="RBR FAMILY RING FINGER AND IBR DOMAIN-CONTAINING"/>
    <property type="match status" value="1"/>
</dbReference>
<evidence type="ECO:0000259" key="10">
    <source>
        <dbReference type="PROSITE" id="PS51873"/>
    </source>
</evidence>
<dbReference type="InterPro" id="IPR044066">
    <property type="entry name" value="TRIAD_supradom"/>
</dbReference>
<dbReference type="GO" id="GO:0016567">
    <property type="term" value="P:protein ubiquitination"/>
    <property type="evidence" value="ECO:0007669"/>
    <property type="project" value="InterPro"/>
</dbReference>
<evidence type="ECO:0000256" key="5">
    <source>
        <dbReference type="ARBA" id="ARBA00022737"/>
    </source>
</evidence>
<dbReference type="AlphaFoldDB" id="A0AAU9JTE8"/>
<feature type="transmembrane region" description="Helical" evidence="9">
    <location>
        <begin position="274"/>
        <end position="293"/>
    </location>
</feature>
<accession>A0AAU9JTE8</accession>
<name>A0AAU9JTE8_9CILI</name>
<dbReference type="Gene3D" id="3.30.40.10">
    <property type="entry name" value="Zinc/RING finger domain, C3HC4 (zinc finger)"/>
    <property type="match status" value="1"/>
</dbReference>
<dbReference type="InterPro" id="IPR002867">
    <property type="entry name" value="IBR_dom"/>
</dbReference>
<keyword evidence="9" id="KW-1133">Transmembrane helix</keyword>